<dbReference type="RefSeq" id="WP_156215459.1">
    <property type="nucleotide sequence ID" value="NZ_WOFH01000002.1"/>
</dbReference>
<sequence length="560" mass="61375">MATGRYRSIFHTVLRADEAFPAAEQQLRSWLGEKGLDQHAFDRGMPKVGPAGQTLLVLARNAMDGTQTKRWQLREPTDRGAWVSTLTVHAPGKVRDQARSWFWLDVEFLGSPASGPHEQEPAQAPQAGVPRLARALLDAVDARDSLSHLRATPILVRPPDVDALIETICDPDRRTPALVASASSRHDFHDWRAMVAKSVRNAAGLASLYLLDPHATDQFNDEVGDSHGVWGGAVRTYLPGADPASAEDALRHRVLSAPRIEDNQGRAKALLAGLPRRLSAEARLPRPLTGLSRALLAQERPELAPSVAVERATEAFRAETDRLQSTLDAALELVAEAERTEDLLAHRNEELNALTAEFDRVNQRAESLEDQVRALRRRLVEVGRSTEAYAPADEQTILPTSFEELLERIDGLERIDFSGDRDHPRSMDIMPAASSWAQCAWQAVLAMNDYAEASAAGRVSGGFADWCKRPDPGAHAISAGKVGPDESETVRTNPKMRRERLLPVPPEVAPGGRAYMWAHVRLGGGAGMSAPRMHYLDDVKNTGKIYIGYLGSHLTVKSTN</sequence>
<proteinExistence type="predicted"/>
<dbReference type="EMBL" id="WOFH01000002">
    <property type="protein sequence ID" value="MUN36469.1"/>
    <property type="molecule type" value="Genomic_DNA"/>
</dbReference>
<keyword evidence="1" id="KW-0175">Coiled coil</keyword>
<accession>A0A7K1KWF1</accession>
<dbReference type="Proteomes" id="UP000432015">
    <property type="component" value="Unassembled WGS sequence"/>
</dbReference>
<evidence type="ECO:0000313" key="2">
    <source>
        <dbReference type="EMBL" id="MUN36469.1"/>
    </source>
</evidence>
<feature type="coiled-coil region" evidence="1">
    <location>
        <begin position="320"/>
        <end position="385"/>
    </location>
</feature>
<gene>
    <name evidence="2" type="ORF">GNZ18_07630</name>
</gene>
<evidence type="ECO:0000313" key="3">
    <source>
        <dbReference type="Proteomes" id="UP000432015"/>
    </source>
</evidence>
<keyword evidence="3" id="KW-1185">Reference proteome</keyword>
<organism evidence="2 3">
    <name type="scientific">Actinomadura litoris</name>
    <dbReference type="NCBI Taxonomy" id="2678616"/>
    <lineage>
        <taxon>Bacteria</taxon>
        <taxon>Bacillati</taxon>
        <taxon>Actinomycetota</taxon>
        <taxon>Actinomycetes</taxon>
        <taxon>Streptosporangiales</taxon>
        <taxon>Thermomonosporaceae</taxon>
        <taxon>Actinomadura</taxon>
    </lineage>
</organism>
<dbReference type="AlphaFoldDB" id="A0A7K1KWF1"/>
<reference evidence="2 3" key="1">
    <citation type="submission" date="2019-11" db="EMBL/GenBank/DDBJ databases">
        <authorList>
            <person name="Cao P."/>
        </authorList>
    </citation>
    <scope>NUCLEOTIDE SEQUENCE [LARGE SCALE GENOMIC DNA]</scope>
    <source>
        <strain evidence="2 3">NEAU-AAG5</strain>
    </source>
</reference>
<name>A0A7K1KWF1_9ACTN</name>
<evidence type="ECO:0000256" key="1">
    <source>
        <dbReference type="SAM" id="Coils"/>
    </source>
</evidence>
<protein>
    <submittedName>
        <fullName evidence="2">Uncharacterized protein</fullName>
    </submittedName>
</protein>
<comment type="caution">
    <text evidence="2">The sequence shown here is derived from an EMBL/GenBank/DDBJ whole genome shotgun (WGS) entry which is preliminary data.</text>
</comment>